<sequence>MFPVIPIRGGLGSTAQNGFRTCAARSTAPEKTMKAVLLYTIAFVAISQASLLDDVKGTVTDVGDFFGSKFNDFKSLFADNESDLNKNIDRVKDLLHVVQEKASLLEPLANDAQKETISKVKSFINKVDQFQTRIHAQTGETFEQKKTQWEGLVQNIFQDGGLQNLLPLLNSAPTTAVTVLCLALPLFSYFFIN</sequence>
<keyword evidence="1" id="KW-1133">Transmembrane helix</keyword>
<reference evidence="2" key="1">
    <citation type="submission" date="2023-06" db="EMBL/GenBank/DDBJ databases">
        <title>Genomic analysis of the entomopathogenic nematode Steinernema hermaphroditum.</title>
        <authorList>
            <person name="Schwarz E.M."/>
            <person name="Heppert J.K."/>
            <person name="Baniya A."/>
            <person name="Schwartz H.T."/>
            <person name="Tan C.-H."/>
            <person name="Antoshechkin I."/>
            <person name="Sternberg P.W."/>
            <person name="Goodrich-Blair H."/>
            <person name="Dillman A.R."/>
        </authorList>
    </citation>
    <scope>NUCLEOTIDE SEQUENCE</scope>
    <source>
        <strain evidence="2">PS9179</strain>
        <tissue evidence="2">Whole animal</tissue>
    </source>
</reference>
<accession>A0AA39H3Y2</accession>
<keyword evidence="3" id="KW-1185">Reference proteome</keyword>
<keyword evidence="1" id="KW-0812">Transmembrane</keyword>
<comment type="caution">
    <text evidence="2">The sequence shown here is derived from an EMBL/GenBank/DDBJ whole genome shotgun (WGS) entry which is preliminary data.</text>
</comment>
<dbReference type="EMBL" id="JAUCMV010000005">
    <property type="protein sequence ID" value="KAK0398800.1"/>
    <property type="molecule type" value="Genomic_DNA"/>
</dbReference>
<name>A0AA39H3Y2_9BILA</name>
<dbReference type="AlphaFoldDB" id="A0AA39H3Y2"/>
<evidence type="ECO:0000256" key="1">
    <source>
        <dbReference type="SAM" id="Phobius"/>
    </source>
</evidence>
<organism evidence="2 3">
    <name type="scientific">Steinernema hermaphroditum</name>
    <dbReference type="NCBI Taxonomy" id="289476"/>
    <lineage>
        <taxon>Eukaryota</taxon>
        <taxon>Metazoa</taxon>
        <taxon>Ecdysozoa</taxon>
        <taxon>Nematoda</taxon>
        <taxon>Chromadorea</taxon>
        <taxon>Rhabditida</taxon>
        <taxon>Tylenchina</taxon>
        <taxon>Panagrolaimomorpha</taxon>
        <taxon>Strongyloidoidea</taxon>
        <taxon>Steinernematidae</taxon>
        <taxon>Steinernema</taxon>
    </lineage>
</organism>
<keyword evidence="1" id="KW-0472">Membrane</keyword>
<dbReference type="Proteomes" id="UP001175271">
    <property type="component" value="Unassembled WGS sequence"/>
</dbReference>
<gene>
    <name evidence="2" type="ORF">QR680_002760</name>
</gene>
<feature type="transmembrane region" description="Helical" evidence="1">
    <location>
        <begin position="172"/>
        <end position="192"/>
    </location>
</feature>
<proteinExistence type="predicted"/>
<evidence type="ECO:0000313" key="2">
    <source>
        <dbReference type="EMBL" id="KAK0398800.1"/>
    </source>
</evidence>
<protein>
    <submittedName>
        <fullName evidence="2">Uncharacterized protein</fullName>
    </submittedName>
</protein>
<evidence type="ECO:0000313" key="3">
    <source>
        <dbReference type="Proteomes" id="UP001175271"/>
    </source>
</evidence>